<proteinExistence type="predicted"/>
<organism evidence="2 3">
    <name type="scientific">Sphingobacterium detergens</name>
    <dbReference type="NCBI Taxonomy" id="1145106"/>
    <lineage>
        <taxon>Bacteria</taxon>
        <taxon>Pseudomonadati</taxon>
        <taxon>Bacteroidota</taxon>
        <taxon>Sphingobacteriia</taxon>
        <taxon>Sphingobacteriales</taxon>
        <taxon>Sphingobacteriaceae</taxon>
        <taxon>Sphingobacterium</taxon>
    </lineage>
</organism>
<dbReference type="SUPFAM" id="SSF51206">
    <property type="entry name" value="cAMP-binding domain-like"/>
    <property type="match status" value="1"/>
</dbReference>
<evidence type="ECO:0000313" key="2">
    <source>
        <dbReference type="EMBL" id="RKE56068.1"/>
    </source>
</evidence>
<dbReference type="OrthoDB" id="1092431at2"/>
<dbReference type="InterPro" id="IPR014710">
    <property type="entry name" value="RmlC-like_jellyroll"/>
</dbReference>
<comment type="caution">
    <text evidence="2">The sequence shown here is derived from an EMBL/GenBank/DDBJ whole genome shotgun (WGS) entry which is preliminary data.</text>
</comment>
<dbReference type="Proteomes" id="UP000286246">
    <property type="component" value="Unassembled WGS sequence"/>
</dbReference>
<dbReference type="CDD" id="cd00038">
    <property type="entry name" value="CAP_ED"/>
    <property type="match status" value="1"/>
</dbReference>
<dbReference type="RefSeq" id="WP_120257785.1">
    <property type="nucleotide sequence ID" value="NZ_RAPY01000001.1"/>
</dbReference>
<gene>
    <name evidence="2" type="ORF">DFQ12_0920</name>
</gene>
<protein>
    <submittedName>
        <fullName evidence="2">CRP-like cAMP-binding protein</fullName>
    </submittedName>
</protein>
<reference evidence="2 3" key="1">
    <citation type="submission" date="2018-09" db="EMBL/GenBank/DDBJ databases">
        <title>Genomic Encyclopedia of Type Strains, Phase III (KMG-III): the genomes of soil and plant-associated and newly described type strains.</title>
        <authorList>
            <person name="Whitman W."/>
        </authorList>
    </citation>
    <scope>NUCLEOTIDE SEQUENCE [LARGE SCALE GENOMIC DNA]</scope>
    <source>
        <strain evidence="2 3">CECT 7938</strain>
    </source>
</reference>
<dbReference type="Gene3D" id="2.60.120.10">
    <property type="entry name" value="Jelly Rolls"/>
    <property type="match status" value="1"/>
</dbReference>
<dbReference type="EMBL" id="RAPY01000001">
    <property type="protein sequence ID" value="RKE56068.1"/>
    <property type="molecule type" value="Genomic_DNA"/>
</dbReference>
<keyword evidence="3" id="KW-1185">Reference proteome</keyword>
<dbReference type="InterPro" id="IPR018490">
    <property type="entry name" value="cNMP-bd_dom_sf"/>
</dbReference>
<dbReference type="InterPro" id="IPR000595">
    <property type="entry name" value="cNMP-bd_dom"/>
</dbReference>
<accession>A0A420BH86</accession>
<feature type="domain" description="Cyclic nucleotide-binding" evidence="1">
    <location>
        <begin position="30"/>
        <end position="117"/>
    </location>
</feature>
<evidence type="ECO:0000259" key="1">
    <source>
        <dbReference type="Pfam" id="PF00027"/>
    </source>
</evidence>
<dbReference type="AlphaFoldDB" id="A0A420BH86"/>
<sequence>MSEILRDQFQKIIAIQPEEFDYILGHFTYKKFKKHQFLVQDGQHVTFDYFLLSGCVKSYYSDENGKMHILLFALKDWWITDYEAYYYQKNAIVNIDCLEDTEVLCLSNDNREKLCREFHQIEHFFRKKTNRRNVALQNRILSLLSSSAKQRYEKFLLEYPSLVQKLPKHILASYLGVSRETLSRLYSTK</sequence>
<name>A0A420BH86_SPHD1</name>
<dbReference type="Pfam" id="PF00027">
    <property type="entry name" value="cNMP_binding"/>
    <property type="match status" value="1"/>
</dbReference>
<evidence type="ECO:0000313" key="3">
    <source>
        <dbReference type="Proteomes" id="UP000286246"/>
    </source>
</evidence>